<evidence type="ECO:0000256" key="3">
    <source>
        <dbReference type="ARBA" id="ARBA00022679"/>
    </source>
</evidence>
<keyword evidence="7 9" id="KW-0119">Carbohydrate metabolism</keyword>
<dbReference type="NCBIfam" id="TIGR01312">
    <property type="entry name" value="XylB"/>
    <property type="match status" value="1"/>
</dbReference>
<evidence type="ECO:0000256" key="5">
    <source>
        <dbReference type="ARBA" id="ARBA00022777"/>
    </source>
</evidence>
<dbReference type="InterPro" id="IPR018484">
    <property type="entry name" value="FGGY_N"/>
</dbReference>
<dbReference type="InterPro" id="IPR000577">
    <property type="entry name" value="Carb_kinase_FGGY"/>
</dbReference>
<name>A0A7X5R1Y9_9MICO</name>
<evidence type="ECO:0000313" key="12">
    <source>
        <dbReference type="EMBL" id="NIH53942.1"/>
    </source>
</evidence>
<evidence type="ECO:0000256" key="6">
    <source>
        <dbReference type="ARBA" id="ARBA00022840"/>
    </source>
</evidence>
<evidence type="ECO:0000256" key="2">
    <source>
        <dbReference type="ARBA" id="ARBA00022629"/>
    </source>
</evidence>
<sequence>MSRPALVAGIDSSTQSCKVELRNATTGELLATGSAPHTVVTPPLSEQNPADWWDALVAAFRSAMTLADASPEDVVGIAVAAQCHGLVALDENNNVIRPAKLWNDTTSAPELAELSERIGDEALISKLGSLPTAAFTIGKIAWLAKHEPENFARVASILLPHDYLTFRLTGNKVTDRSEASGTGYFNAATNEYLPEHLALIDADRDWLPMLPTVLDPDAPAGTVLPVVLDELGLSGTVVVASGGGDQHAAALGLGTVAGDVVYSFGTSGVVSALHTTSVHDPLGFVNGVADMTNGFMPLICTLNAAKVTDTFARILGVDYNELTRLALAAPPTEVGPSLAAFLDGERTPNRPGANGILAGITTETTREEIARAAYEGVIFGLVTGQHHLERLGVQTSGRIIAVGGGAKSAAYTQLLSDALQRPVLTADAPEATARGAAVQAAAIWSKRPVTEVRTEWAPRTEVVATPRPVQRDAFAAYEAVAAVTQLDRQ</sequence>
<dbReference type="RefSeq" id="WP_167149962.1">
    <property type="nucleotide sequence ID" value="NZ_JAAMOX010000001.1"/>
</dbReference>
<evidence type="ECO:0000256" key="8">
    <source>
        <dbReference type="RuleBase" id="RU003733"/>
    </source>
</evidence>
<dbReference type="GO" id="GO:0005997">
    <property type="term" value="P:xylulose metabolic process"/>
    <property type="evidence" value="ECO:0007669"/>
    <property type="project" value="InterPro"/>
</dbReference>
<dbReference type="Proteomes" id="UP000541033">
    <property type="component" value="Unassembled WGS sequence"/>
</dbReference>
<evidence type="ECO:0000313" key="13">
    <source>
        <dbReference type="Proteomes" id="UP000541033"/>
    </source>
</evidence>
<dbReference type="InterPro" id="IPR018485">
    <property type="entry name" value="FGGY_C"/>
</dbReference>
<dbReference type="EC" id="2.7.1.17" evidence="9"/>
<evidence type="ECO:0000259" key="10">
    <source>
        <dbReference type="Pfam" id="PF00370"/>
    </source>
</evidence>
<dbReference type="PANTHER" id="PTHR43095">
    <property type="entry name" value="SUGAR KINASE"/>
    <property type="match status" value="1"/>
</dbReference>
<evidence type="ECO:0000256" key="9">
    <source>
        <dbReference type="RuleBase" id="RU364073"/>
    </source>
</evidence>
<keyword evidence="6 9" id="KW-0067">ATP-binding</keyword>
<dbReference type="CDD" id="cd07809">
    <property type="entry name" value="ASKHA_NBD_FGGY_BaXK-like"/>
    <property type="match status" value="1"/>
</dbReference>
<keyword evidence="5 8" id="KW-0418">Kinase</keyword>
<dbReference type="Pfam" id="PF02782">
    <property type="entry name" value="FGGY_C"/>
    <property type="match status" value="1"/>
</dbReference>
<comment type="catalytic activity">
    <reaction evidence="9">
        <text>D-xylulose + ATP = D-xylulose 5-phosphate + ADP + H(+)</text>
        <dbReference type="Rhea" id="RHEA:10964"/>
        <dbReference type="ChEBI" id="CHEBI:15378"/>
        <dbReference type="ChEBI" id="CHEBI:17140"/>
        <dbReference type="ChEBI" id="CHEBI:30616"/>
        <dbReference type="ChEBI" id="CHEBI:57737"/>
        <dbReference type="ChEBI" id="CHEBI:456216"/>
        <dbReference type="EC" id="2.7.1.17"/>
    </reaction>
</comment>
<dbReference type="Pfam" id="PF00370">
    <property type="entry name" value="FGGY_N"/>
    <property type="match status" value="1"/>
</dbReference>
<comment type="caution">
    <text evidence="12">The sequence shown here is derived from an EMBL/GenBank/DDBJ whole genome shotgun (WGS) entry which is preliminary data.</text>
</comment>
<comment type="similarity">
    <text evidence="1 8">Belongs to the FGGY kinase family.</text>
</comment>
<proteinExistence type="inferred from homology"/>
<keyword evidence="13" id="KW-1185">Reference proteome</keyword>
<keyword evidence="4 9" id="KW-0547">Nucleotide-binding</keyword>
<keyword evidence="2 9" id="KW-0859">Xylose metabolism</keyword>
<feature type="domain" description="Carbohydrate kinase FGGY N-terminal" evidence="10">
    <location>
        <begin position="7"/>
        <end position="252"/>
    </location>
</feature>
<dbReference type="SUPFAM" id="SSF53067">
    <property type="entry name" value="Actin-like ATPase domain"/>
    <property type="match status" value="2"/>
</dbReference>
<dbReference type="InterPro" id="IPR006000">
    <property type="entry name" value="Xylulokinase"/>
</dbReference>
<dbReference type="AlphaFoldDB" id="A0A7X5R1Y9"/>
<dbReference type="Gene3D" id="3.30.420.40">
    <property type="match status" value="2"/>
</dbReference>
<gene>
    <name evidence="9" type="primary">xylB</name>
    <name evidence="12" type="ORF">FHX76_001810</name>
</gene>
<organism evidence="12 13">
    <name type="scientific">Lysinibacter cavernae</name>
    <dbReference type="NCBI Taxonomy" id="1640652"/>
    <lineage>
        <taxon>Bacteria</taxon>
        <taxon>Bacillati</taxon>
        <taxon>Actinomycetota</taxon>
        <taxon>Actinomycetes</taxon>
        <taxon>Micrococcales</taxon>
        <taxon>Microbacteriaceae</taxon>
        <taxon>Lysinibacter</taxon>
    </lineage>
</organism>
<dbReference type="GO" id="GO:0005524">
    <property type="term" value="F:ATP binding"/>
    <property type="evidence" value="ECO:0007669"/>
    <property type="project" value="UniProtKB-KW"/>
</dbReference>
<evidence type="ECO:0000256" key="7">
    <source>
        <dbReference type="ARBA" id="ARBA00023277"/>
    </source>
</evidence>
<reference evidence="12 13" key="1">
    <citation type="submission" date="2020-02" db="EMBL/GenBank/DDBJ databases">
        <title>Sequencing the genomes of 1000 actinobacteria strains.</title>
        <authorList>
            <person name="Klenk H.-P."/>
        </authorList>
    </citation>
    <scope>NUCLEOTIDE SEQUENCE [LARGE SCALE GENOMIC DNA]</scope>
    <source>
        <strain evidence="12 13">DSM 27960</strain>
    </source>
</reference>
<evidence type="ECO:0000259" key="11">
    <source>
        <dbReference type="Pfam" id="PF02782"/>
    </source>
</evidence>
<dbReference type="PANTHER" id="PTHR43095:SF5">
    <property type="entry name" value="XYLULOSE KINASE"/>
    <property type="match status" value="1"/>
</dbReference>
<dbReference type="InterPro" id="IPR050406">
    <property type="entry name" value="FGGY_Carb_Kinase"/>
</dbReference>
<evidence type="ECO:0000256" key="1">
    <source>
        <dbReference type="ARBA" id="ARBA00009156"/>
    </source>
</evidence>
<protein>
    <recommendedName>
        <fullName evidence="9">Xylulose kinase</fullName>
        <shortName evidence="9">Xylulokinase</shortName>
        <ecNumber evidence="9">2.7.1.17</ecNumber>
    </recommendedName>
</protein>
<dbReference type="PIRSF" id="PIRSF000538">
    <property type="entry name" value="GlpK"/>
    <property type="match status" value="1"/>
</dbReference>
<evidence type="ECO:0000256" key="4">
    <source>
        <dbReference type="ARBA" id="ARBA00022741"/>
    </source>
</evidence>
<dbReference type="PROSITE" id="PS00445">
    <property type="entry name" value="FGGY_KINASES_2"/>
    <property type="match status" value="1"/>
</dbReference>
<dbReference type="GO" id="GO:0004856">
    <property type="term" value="F:D-xylulokinase activity"/>
    <property type="evidence" value="ECO:0007669"/>
    <property type="project" value="UniProtKB-EC"/>
</dbReference>
<accession>A0A7X5R1Y9</accession>
<dbReference type="InterPro" id="IPR043129">
    <property type="entry name" value="ATPase_NBD"/>
</dbReference>
<dbReference type="InterPro" id="IPR018483">
    <property type="entry name" value="Carb_kinase_FGGY_CS"/>
</dbReference>
<dbReference type="EMBL" id="JAAMOX010000001">
    <property type="protein sequence ID" value="NIH53942.1"/>
    <property type="molecule type" value="Genomic_DNA"/>
</dbReference>
<dbReference type="GO" id="GO:0042732">
    <property type="term" value="P:D-xylose metabolic process"/>
    <property type="evidence" value="ECO:0007669"/>
    <property type="project" value="UniProtKB-KW"/>
</dbReference>
<feature type="domain" description="Carbohydrate kinase FGGY C-terminal" evidence="11">
    <location>
        <begin position="261"/>
        <end position="442"/>
    </location>
</feature>
<keyword evidence="3 8" id="KW-0808">Transferase</keyword>